<feature type="transmembrane region" description="Helical" evidence="2">
    <location>
        <begin position="343"/>
        <end position="360"/>
    </location>
</feature>
<feature type="transmembrane region" description="Helical" evidence="2">
    <location>
        <begin position="51"/>
        <end position="75"/>
    </location>
</feature>
<reference evidence="4" key="1">
    <citation type="submission" date="2022-11" db="UniProtKB">
        <authorList>
            <consortium name="WormBaseParasite"/>
        </authorList>
    </citation>
    <scope>IDENTIFICATION</scope>
</reference>
<feature type="transmembrane region" description="Helical" evidence="2">
    <location>
        <begin position="161"/>
        <end position="185"/>
    </location>
</feature>
<evidence type="ECO:0000256" key="1">
    <source>
        <dbReference type="ARBA" id="ARBA00008335"/>
    </source>
</evidence>
<feature type="transmembrane region" description="Helical" evidence="2">
    <location>
        <begin position="428"/>
        <end position="447"/>
    </location>
</feature>
<dbReference type="GO" id="GO:0005886">
    <property type="term" value="C:plasma membrane"/>
    <property type="evidence" value="ECO:0007669"/>
    <property type="project" value="TreeGrafter"/>
</dbReference>
<dbReference type="SUPFAM" id="SSF103473">
    <property type="entry name" value="MFS general substrate transporter"/>
    <property type="match status" value="1"/>
</dbReference>
<dbReference type="InterPro" id="IPR036259">
    <property type="entry name" value="MFS_trans_sf"/>
</dbReference>
<feature type="transmembrane region" description="Helical" evidence="2">
    <location>
        <begin position="273"/>
        <end position="298"/>
    </location>
</feature>
<sequence length="476" mass="54194">MDSNDVESDRQNLVFEGDQEEVDGVEQIPINMQPHHPQGMLPSEDLNKCQILGFSIGHFYNDLCASMWFTYLMIFMEKVVMMRSYHAGFLMMIGQVTDGLSTPLVGLLSDTSFLPNWIIQKLGKRKAWHVIGTFCVTLSFPFIFGKCFWCHKDTSDWYKIAWYIPFIMLFQFGWACVQISHLSLIPELSKSDSKRMSMNSFRYEAATVIGPHDLHTFRNLDGIAVGVGLLTTGLFFVSVKEPVNRRSLSRTNSLHSQSSEIVRMSWKNWFSHVHFYQTALLYMFSRLFINISQVYFPFYITLSQGRSKEYVAVLPMISYLASFMVSCVLGIPSINHRLDRKYLFLLGSALAVLNCIFMFFELPGIDIFGVSVIQLDQQNTETSAFVYGAMSFLDKFSNGITCQVIEVLNPSCDPGKSLDGCRRFYRDVMVFIPGASAVAIFCVLLTLNTSTLGIRRRTQNTEHNDGFDEIVDTLGQ</sequence>
<name>A0A915DAL7_9BILA</name>
<comment type="similarity">
    <text evidence="1">Belongs to the major facilitator superfamily.</text>
</comment>
<evidence type="ECO:0000313" key="4">
    <source>
        <dbReference type="WBParaSite" id="jg17240"/>
    </source>
</evidence>
<dbReference type="GO" id="GO:0008643">
    <property type="term" value="P:carbohydrate transport"/>
    <property type="evidence" value="ECO:0007669"/>
    <property type="project" value="InterPro"/>
</dbReference>
<dbReference type="Gene3D" id="1.20.1250.20">
    <property type="entry name" value="MFS general substrate transporter like domains"/>
    <property type="match status" value="1"/>
</dbReference>
<organism evidence="3 4">
    <name type="scientific">Ditylenchus dipsaci</name>
    <dbReference type="NCBI Taxonomy" id="166011"/>
    <lineage>
        <taxon>Eukaryota</taxon>
        <taxon>Metazoa</taxon>
        <taxon>Ecdysozoa</taxon>
        <taxon>Nematoda</taxon>
        <taxon>Chromadorea</taxon>
        <taxon>Rhabditida</taxon>
        <taxon>Tylenchina</taxon>
        <taxon>Tylenchomorpha</taxon>
        <taxon>Sphaerularioidea</taxon>
        <taxon>Anguinidae</taxon>
        <taxon>Anguininae</taxon>
        <taxon>Ditylenchus</taxon>
    </lineage>
</organism>
<accession>A0A915DAL7</accession>
<keyword evidence="2" id="KW-1133">Transmembrane helix</keyword>
<dbReference type="Proteomes" id="UP000887574">
    <property type="component" value="Unplaced"/>
</dbReference>
<dbReference type="CDD" id="cd17491">
    <property type="entry name" value="MFS_MFSD12"/>
    <property type="match status" value="1"/>
</dbReference>
<feature type="transmembrane region" description="Helical" evidence="2">
    <location>
        <begin position="128"/>
        <end position="149"/>
    </location>
</feature>
<dbReference type="WBParaSite" id="jg17240">
    <property type="protein sequence ID" value="jg17240"/>
    <property type="gene ID" value="jg17240"/>
</dbReference>
<keyword evidence="2" id="KW-0472">Membrane</keyword>
<proteinExistence type="inferred from homology"/>
<keyword evidence="3" id="KW-1185">Reference proteome</keyword>
<feature type="transmembrane region" description="Helical" evidence="2">
    <location>
        <begin position="222"/>
        <end position="239"/>
    </location>
</feature>
<dbReference type="AlphaFoldDB" id="A0A915DAL7"/>
<evidence type="ECO:0000256" key="2">
    <source>
        <dbReference type="SAM" id="Phobius"/>
    </source>
</evidence>
<dbReference type="GO" id="GO:0015293">
    <property type="term" value="F:symporter activity"/>
    <property type="evidence" value="ECO:0007669"/>
    <property type="project" value="InterPro"/>
</dbReference>
<dbReference type="Pfam" id="PF13347">
    <property type="entry name" value="MFS_2"/>
    <property type="match status" value="1"/>
</dbReference>
<feature type="transmembrane region" description="Helical" evidence="2">
    <location>
        <begin position="87"/>
        <end position="108"/>
    </location>
</feature>
<dbReference type="InterPro" id="IPR039672">
    <property type="entry name" value="MFS_2"/>
</dbReference>
<feature type="transmembrane region" description="Helical" evidence="2">
    <location>
        <begin position="310"/>
        <end position="331"/>
    </location>
</feature>
<keyword evidence="2" id="KW-0812">Transmembrane</keyword>
<dbReference type="PANTHER" id="PTHR11328:SF28">
    <property type="entry name" value="MAJOR FACILITATOR SUPERFAMILY DOMAIN-CONTAINING PROTEIN 12"/>
    <property type="match status" value="1"/>
</dbReference>
<dbReference type="PANTHER" id="PTHR11328">
    <property type="entry name" value="MAJOR FACILITATOR SUPERFAMILY DOMAIN-CONTAINING PROTEIN"/>
    <property type="match status" value="1"/>
</dbReference>
<evidence type="ECO:0000313" key="3">
    <source>
        <dbReference type="Proteomes" id="UP000887574"/>
    </source>
</evidence>
<protein>
    <submittedName>
        <fullName evidence="4">Uncharacterized protein</fullName>
    </submittedName>
</protein>